<dbReference type="Proteomes" id="UP001628179">
    <property type="component" value="Unassembled WGS sequence"/>
</dbReference>
<name>A0ABQ0G205_9PEZI</name>
<protein>
    <submittedName>
        <fullName evidence="2">Uncharacterized protein</fullName>
    </submittedName>
</protein>
<comment type="caution">
    <text evidence="2">The sequence shown here is derived from an EMBL/GenBank/DDBJ whole genome shotgun (WGS) entry which is preliminary data.</text>
</comment>
<sequence length="68" mass="7519">MHFKSSSLIVSLLLATQVRAFRVTFYLGSQCRGARWGTGNYGYPGYPLCHNVPINAVSATIEKEPNDN</sequence>
<evidence type="ECO:0000313" key="2">
    <source>
        <dbReference type="EMBL" id="GAB1311780.1"/>
    </source>
</evidence>
<keyword evidence="3" id="KW-1185">Reference proteome</keyword>
<dbReference type="EMBL" id="BAAFSV010000001">
    <property type="protein sequence ID" value="GAB1311780.1"/>
    <property type="molecule type" value="Genomic_DNA"/>
</dbReference>
<reference evidence="2 3" key="1">
    <citation type="submission" date="2024-09" db="EMBL/GenBank/DDBJ databases">
        <title>Itraconazole resistance in Madurella fahalii resulting from another homologue of gene encoding cytochrome P450 14-alpha sterol demethylase (CYP51).</title>
        <authorList>
            <person name="Yoshioka I."/>
            <person name="Fahal A.H."/>
            <person name="Kaneko S."/>
            <person name="Yaguchi T."/>
        </authorList>
    </citation>
    <scope>NUCLEOTIDE SEQUENCE [LARGE SCALE GENOMIC DNA]</scope>
    <source>
        <strain evidence="2 3">IFM 68171</strain>
    </source>
</reference>
<organism evidence="2 3">
    <name type="scientific">Madurella fahalii</name>
    <dbReference type="NCBI Taxonomy" id="1157608"/>
    <lineage>
        <taxon>Eukaryota</taxon>
        <taxon>Fungi</taxon>
        <taxon>Dikarya</taxon>
        <taxon>Ascomycota</taxon>
        <taxon>Pezizomycotina</taxon>
        <taxon>Sordariomycetes</taxon>
        <taxon>Sordariomycetidae</taxon>
        <taxon>Sordariales</taxon>
        <taxon>Sordariales incertae sedis</taxon>
        <taxon>Madurella</taxon>
    </lineage>
</organism>
<keyword evidence="1" id="KW-0732">Signal</keyword>
<proteinExistence type="predicted"/>
<evidence type="ECO:0000256" key="1">
    <source>
        <dbReference type="SAM" id="SignalP"/>
    </source>
</evidence>
<dbReference type="GeneID" id="98172735"/>
<feature type="chain" id="PRO_5046498982" evidence="1">
    <location>
        <begin position="21"/>
        <end position="68"/>
    </location>
</feature>
<dbReference type="RefSeq" id="XP_070913513.1">
    <property type="nucleotide sequence ID" value="XM_071057412.1"/>
</dbReference>
<feature type="signal peptide" evidence="1">
    <location>
        <begin position="1"/>
        <end position="20"/>
    </location>
</feature>
<accession>A0ABQ0G205</accession>
<evidence type="ECO:0000313" key="3">
    <source>
        <dbReference type="Proteomes" id="UP001628179"/>
    </source>
</evidence>
<gene>
    <name evidence="2" type="ORF">MFIFM68171_01990</name>
</gene>